<name>A0A4U1EUI6_MONMO</name>
<evidence type="ECO:0000313" key="3">
    <source>
        <dbReference type="Proteomes" id="UP000308365"/>
    </source>
</evidence>
<evidence type="ECO:0000256" key="1">
    <source>
        <dbReference type="SAM" id="MobiDB-lite"/>
    </source>
</evidence>
<feature type="non-terminal residue" evidence="2">
    <location>
        <position position="98"/>
    </location>
</feature>
<dbReference type="EMBL" id="RWIC01000781">
    <property type="protein sequence ID" value="TKC40233.1"/>
    <property type="molecule type" value="Genomic_DNA"/>
</dbReference>
<organism evidence="2 3">
    <name type="scientific">Monodon monoceros</name>
    <name type="common">Narwhal</name>
    <name type="synonym">Ceratodon monodon</name>
    <dbReference type="NCBI Taxonomy" id="40151"/>
    <lineage>
        <taxon>Eukaryota</taxon>
        <taxon>Metazoa</taxon>
        <taxon>Chordata</taxon>
        <taxon>Craniata</taxon>
        <taxon>Vertebrata</taxon>
        <taxon>Euteleostomi</taxon>
        <taxon>Mammalia</taxon>
        <taxon>Eutheria</taxon>
        <taxon>Laurasiatheria</taxon>
        <taxon>Artiodactyla</taxon>
        <taxon>Whippomorpha</taxon>
        <taxon>Cetacea</taxon>
        <taxon>Odontoceti</taxon>
        <taxon>Monodontidae</taxon>
        <taxon>Monodon</taxon>
    </lineage>
</organism>
<gene>
    <name evidence="2" type="ORF">EI555_003255</name>
</gene>
<reference evidence="3" key="1">
    <citation type="journal article" date="2019" name="IScience">
        <title>Narwhal Genome Reveals Long-Term Low Genetic Diversity despite Current Large Abundance Size.</title>
        <authorList>
            <person name="Westbury M.V."/>
            <person name="Petersen B."/>
            <person name="Garde E."/>
            <person name="Heide-Jorgensen M.P."/>
            <person name="Lorenzen E.D."/>
        </authorList>
    </citation>
    <scope>NUCLEOTIDE SEQUENCE [LARGE SCALE GENOMIC DNA]</scope>
</reference>
<protein>
    <submittedName>
        <fullName evidence="2">Uncharacterized protein</fullName>
    </submittedName>
</protein>
<dbReference type="Proteomes" id="UP000308365">
    <property type="component" value="Unassembled WGS sequence"/>
</dbReference>
<comment type="caution">
    <text evidence="2">The sequence shown here is derived from an EMBL/GenBank/DDBJ whole genome shotgun (WGS) entry which is preliminary data.</text>
</comment>
<proteinExistence type="predicted"/>
<evidence type="ECO:0000313" key="2">
    <source>
        <dbReference type="EMBL" id="TKC40233.1"/>
    </source>
</evidence>
<accession>A0A4U1EUI6</accession>
<dbReference type="AlphaFoldDB" id="A0A4U1EUI6"/>
<feature type="region of interest" description="Disordered" evidence="1">
    <location>
        <begin position="69"/>
        <end position="98"/>
    </location>
</feature>
<feature type="compositionally biased region" description="Polar residues" evidence="1">
    <location>
        <begin position="86"/>
        <end position="98"/>
    </location>
</feature>
<sequence>MNNILRIISDLQQSCEYDIPMLPHVQKYLNSVQYIEELQKFVEDDNYNFIHKMNTAEFKSATFPNAGPRHLLDDSVMEPHAPSRGQAESSTLSSGISI</sequence>